<gene>
    <name evidence="2" type="ORF">PZA18_08855</name>
</gene>
<dbReference type="Gene3D" id="2.130.10.10">
    <property type="entry name" value="YVTN repeat-like/Quinoprotein amine dehydrogenase"/>
    <property type="match status" value="4"/>
</dbReference>
<protein>
    <recommendedName>
        <fullName evidence="4">Photosynthesis system II assembly factor Ycf48/Hcf136-like domain-containing protein</fullName>
    </recommendedName>
</protein>
<feature type="chain" id="PRO_5046155532" description="Photosynthesis system II assembly factor Ycf48/Hcf136-like domain-containing protein" evidence="1">
    <location>
        <begin position="34"/>
        <end position="744"/>
    </location>
</feature>
<evidence type="ECO:0000313" key="2">
    <source>
        <dbReference type="EMBL" id="MDK2124155.1"/>
    </source>
</evidence>
<evidence type="ECO:0000256" key="1">
    <source>
        <dbReference type="SAM" id="SignalP"/>
    </source>
</evidence>
<reference evidence="2" key="1">
    <citation type="submission" date="2023-03" db="EMBL/GenBank/DDBJ databases">
        <title>Chitinimonas shenzhenensis gen. nov., sp. nov., a novel member of family Burkholderiaceae isolated from activated sludge collected in Shen Zhen, China.</title>
        <authorList>
            <person name="Wang X."/>
        </authorList>
    </citation>
    <scope>NUCLEOTIDE SEQUENCE</scope>
    <source>
        <strain evidence="2">DQS-5</strain>
    </source>
</reference>
<dbReference type="InterPro" id="IPR052025">
    <property type="entry name" value="Xyloglucanase_GH74"/>
</dbReference>
<evidence type="ECO:0000313" key="3">
    <source>
        <dbReference type="Proteomes" id="UP001172778"/>
    </source>
</evidence>
<comment type="caution">
    <text evidence="2">The sequence shown here is derived from an EMBL/GenBank/DDBJ whole genome shotgun (WGS) entry which is preliminary data.</text>
</comment>
<dbReference type="InterPro" id="IPR015943">
    <property type="entry name" value="WD40/YVTN_repeat-like_dom_sf"/>
</dbReference>
<accession>A0ABT7DVT5</accession>
<name>A0ABT7DVT5_9NEIS</name>
<dbReference type="EMBL" id="JARRAF010000008">
    <property type="protein sequence ID" value="MDK2124155.1"/>
    <property type="molecule type" value="Genomic_DNA"/>
</dbReference>
<evidence type="ECO:0008006" key="4">
    <source>
        <dbReference type="Google" id="ProtNLM"/>
    </source>
</evidence>
<keyword evidence="1" id="KW-0732">Signal</keyword>
<feature type="signal peptide" evidence="1">
    <location>
        <begin position="1"/>
        <end position="33"/>
    </location>
</feature>
<sequence length="744" mass="81697">MTHSAWRRSAFRNLIATISLSCATLLGATVASAEQNSWTQGAWPEGSYIHNLTVDRNGTLYASSGGQIYRSMDGASSWTLINPKQENTYSHGLELDADGNLYSLLNGRLYQIKDKEENPRPISEGVNSFVIDKLRNYIYYTSAYGSDVFRKKPGEKSWVSVGIDILPKDVSYIISINSRGVIYLNSTHSSTIYRSEDAGNNWVPYKISNSTGTRRISSLVHGVGDVLYANVWPEGLYKSSNHGISWSEVTHNIWDSQREFAPYALAVDANGALYARAGPRIYKTRNDGESWEPANNGLAASAYGIEFVFSPDGNSYAKTSAGVFKSTDSGENWILSSKGQERLSASAIAFTDEYAYAATEAGIFRSADNGKKWQPFNNGLSNQVVNSIYADSKYNLYAGTCNGVFELKYKSDRWVHISGYLYTSPIDLSCIYSIAKDGYGRLFAGSERGIFRSSNGNSNFVYTHTQSSGHVASIVIDAKGYLLITDDSGGYNSYYSSDHGDHWQQWIHSAKAYNLDSHGNIYSIKQHKILKSSDSGHSWEDVTEFPIYPNGLDRLYIDPSDNLFTYFKGGVYSDQLESGVYRSRDGGRSWAPYGTGLTGKTVYSLTKNESGTLFAATDQGVFQIAPSPLKPFSIEATVGGSASKPTLTAQVSADSEDASQSGNLYVAAANDRYAFMLGPKGWTAFDPLNPAAYAPVTLGSHTIPILDGKLDVSAYKGMKIYAGYGRSPADLIQNQKYKHIYTVQ</sequence>
<keyword evidence="3" id="KW-1185">Reference proteome</keyword>
<dbReference type="CDD" id="cd15482">
    <property type="entry name" value="Sialidase_non-viral"/>
    <property type="match status" value="1"/>
</dbReference>
<dbReference type="SUPFAM" id="SSF110296">
    <property type="entry name" value="Oligoxyloglucan reducing end-specific cellobiohydrolase"/>
    <property type="match status" value="3"/>
</dbReference>
<dbReference type="RefSeq" id="WP_284100465.1">
    <property type="nucleotide sequence ID" value="NZ_JARRAF010000008.1"/>
</dbReference>
<organism evidence="2 3">
    <name type="scientific">Parachitinimonas caeni</name>
    <dbReference type="NCBI Taxonomy" id="3031301"/>
    <lineage>
        <taxon>Bacteria</taxon>
        <taxon>Pseudomonadati</taxon>
        <taxon>Pseudomonadota</taxon>
        <taxon>Betaproteobacteria</taxon>
        <taxon>Neisseriales</taxon>
        <taxon>Chitinibacteraceae</taxon>
        <taxon>Parachitinimonas</taxon>
    </lineage>
</organism>
<proteinExistence type="predicted"/>
<dbReference type="Proteomes" id="UP001172778">
    <property type="component" value="Unassembled WGS sequence"/>
</dbReference>
<dbReference type="PANTHER" id="PTHR43739">
    <property type="entry name" value="XYLOGLUCANASE (EUROFUNG)"/>
    <property type="match status" value="1"/>
</dbReference>
<dbReference type="PANTHER" id="PTHR43739:SF5">
    <property type="entry name" value="EXO-ALPHA-SIALIDASE"/>
    <property type="match status" value="1"/>
</dbReference>